<keyword evidence="2 4" id="KW-0328">Glycosyltransferase</keyword>
<evidence type="ECO:0000256" key="3">
    <source>
        <dbReference type="ARBA" id="ARBA00022679"/>
    </source>
</evidence>
<organism evidence="6 7">
    <name type="scientific">Dendrobium chrysotoxum</name>
    <name type="common">Orchid</name>
    <dbReference type="NCBI Taxonomy" id="161865"/>
    <lineage>
        <taxon>Eukaryota</taxon>
        <taxon>Viridiplantae</taxon>
        <taxon>Streptophyta</taxon>
        <taxon>Embryophyta</taxon>
        <taxon>Tracheophyta</taxon>
        <taxon>Spermatophyta</taxon>
        <taxon>Magnoliopsida</taxon>
        <taxon>Liliopsida</taxon>
        <taxon>Asparagales</taxon>
        <taxon>Orchidaceae</taxon>
        <taxon>Epidendroideae</taxon>
        <taxon>Malaxideae</taxon>
        <taxon>Dendrobiinae</taxon>
        <taxon>Dendrobium</taxon>
    </lineage>
</organism>
<comment type="caution">
    <text evidence="6">The sequence shown here is derived from an EMBL/GenBank/DDBJ whole genome shotgun (WGS) entry which is preliminary data.</text>
</comment>
<keyword evidence="7" id="KW-1185">Reference proteome</keyword>
<dbReference type="PROSITE" id="PS00375">
    <property type="entry name" value="UDPGT"/>
    <property type="match status" value="1"/>
</dbReference>
<evidence type="ECO:0000256" key="5">
    <source>
        <dbReference type="RuleBase" id="RU362057"/>
    </source>
</evidence>
<comment type="similarity">
    <text evidence="1 4">Belongs to the UDP-glycosyltransferase family.</text>
</comment>
<name>A0AAV7H3U3_DENCH</name>
<accession>A0AAV7H3U3</accession>
<evidence type="ECO:0000313" key="6">
    <source>
        <dbReference type="EMBL" id="KAH0463756.1"/>
    </source>
</evidence>
<evidence type="ECO:0000256" key="2">
    <source>
        <dbReference type="ARBA" id="ARBA00022676"/>
    </source>
</evidence>
<keyword evidence="3 4" id="KW-0808">Transferase</keyword>
<dbReference type="PANTHER" id="PTHR48047">
    <property type="entry name" value="GLYCOSYLTRANSFERASE"/>
    <property type="match status" value="1"/>
</dbReference>
<dbReference type="SUPFAM" id="SSF53756">
    <property type="entry name" value="UDP-Glycosyltransferase/glycogen phosphorylase"/>
    <property type="match status" value="1"/>
</dbReference>
<dbReference type="GO" id="GO:0035251">
    <property type="term" value="F:UDP-glucosyltransferase activity"/>
    <property type="evidence" value="ECO:0007669"/>
    <property type="project" value="TreeGrafter"/>
</dbReference>
<dbReference type="FunFam" id="3.40.50.2000:FF:000063">
    <property type="entry name" value="Glycosyltransferase"/>
    <property type="match status" value="1"/>
</dbReference>
<protein>
    <recommendedName>
        <fullName evidence="5">Glycosyltransferase</fullName>
        <ecNumber evidence="5">2.4.1.-</ecNumber>
    </recommendedName>
</protein>
<sequence length="472" mass="53366">MISEASHLHMLFFPFMAPDHMLPMVDMAKIFAARGICVTILTTPANATIIHPSIDDSILLHIIPFPSVEFGLPSGCENRSLIFGHDQLINFFKALSSLRHSFDYVLRDLSPDCVVTDMFLPWTYYVATERGIPRLVFHGSSNFAMCAADAFERCPLKVDKAQCFVFPGLPHHIEMLTTQIMDFNKFVGTPSEIILETFSEAMKVESKNYGALMNSFYVLEPEYADHYREAMGRAWNVGPVSLCNKEVTNKSTRGGEYPSSVNKCLKWLDKRPIGSVVYMCFGSGSLFSMEQLREIALGLEESRLPFVWVVRNERDDWIPKGYRERIEDVGMVIRGWAPQLVILNHDAIGGFVTHCGWNSSLEGISAGLPMVTWPLYADQFYNEKLLVDILKVGIMVGLKVNTFNIEMRPIVEAKAVKTAIRRLMGDGIEANERRRRAKQLGEMAKRAVDKGGSSYEETENLINELIDRKKRV</sequence>
<gene>
    <name evidence="6" type="ORF">IEQ34_006542</name>
</gene>
<dbReference type="Proteomes" id="UP000775213">
    <property type="component" value="Unassembled WGS sequence"/>
</dbReference>
<evidence type="ECO:0000313" key="7">
    <source>
        <dbReference type="Proteomes" id="UP000775213"/>
    </source>
</evidence>
<dbReference type="EC" id="2.4.1.-" evidence="5"/>
<proteinExistence type="inferred from homology"/>
<dbReference type="CDD" id="cd03784">
    <property type="entry name" value="GT1_Gtf-like"/>
    <property type="match status" value="1"/>
</dbReference>
<evidence type="ECO:0000256" key="4">
    <source>
        <dbReference type="RuleBase" id="RU003718"/>
    </source>
</evidence>
<dbReference type="InterPro" id="IPR002213">
    <property type="entry name" value="UDP_glucos_trans"/>
</dbReference>
<dbReference type="Pfam" id="PF00201">
    <property type="entry name" value="UDPGT"/>
    <property type="match status" value="1"/>
</dbReference>
<dbReference type="PANTHER" id="PTHR48047:SF45">
    <property type="entry name" value="SCOPOLETIN GLUCOSYLTRANSFERASE-LIKE"/>
    <property type="match status" value="1"/>
</dbReference>
<dbReference type="EMBL" id="JAGFBR010000007">
    <property type="protein sequence ID" value="KAH0463756.1"/>
    <property type="molecule type" value="Genomic_DNA"/>
</dbReference>
<dbReference type="Gene3D" id="3.40.50.2000">
    <property type="entry name" value="Glycogen Phosphorylase B"/>
    <property type="match status" value="2"/>
</dbReference>
<evidence type="ECO:0000256" key="1">
    <source>
        <dbReference type="ARBA" id="ARBA00009995"/>
    </source>
</evidence>
<dbReference type="AlphaFoldDB" id="A0AAV7H3U3"/>
<dbReference type="InterPro" id="IPR035595">
    <property type="entry name" value="UDP_glycos_trans_CS"/>
</dbReference>
<reference evidence="6 7" key="1">
    <citation type="journal article" date="2021" name="Hortic Res">
        <title>Chromosome-scale assembly of the Dendrobium chrysotoxum genome enhances the understanding of orchid evolution.</title>
        <authorList>
            <person name="Zhang Y."/>
            <person name="Zhang G.Q."/>
            <person name="Zhang D."/>
            <person name="Liu X.D."/>
            <person name="Xu X.Y."/>
            <person name="Sun W.H."/>
            <person name="Yu X."/>
            <person name="Zhu X."/>
            <person name="Wang Z.W."/>
            <person name="Zhao X."/>
            <person name="Zhong W.Y."/>
            <person name="Chen H."/>
            <person name="Yin W.L."/>
            <person name="Huang T."/>
            <person name="Niu S.C."/>
            <person name="Liu Z.J."/>
        </authorList>
    </citation>
    <scope>NUCLEOTIDE SEQUENCE [LARGE SCALE GENOMIC DNA]</scope>
    <source>
        <strain evidence="6">Lindl</strain>
    </source>
</reference>